<reference evidence="1" key="2">
    <citation type="submission" date="2025-09" db="UniProtKB">
        <authorList>
            <consortium name="Ensembl"/>
        </authorList>
    </citation>
    <scope>IDENTIFICATION</scope>
</reference>
<evidence type="ECO:0000313" key="2">
    <source>
        <dbReference type="Proteomes" id="UP000694569"/>
    </source>
</evidence>
<dbReference type="Proteomes" id="UP000694569">
    <property type="component" value="Unplaced"/>
</dbReference>
<dbReference type="InterPro" id="IPR033265">
    <property type="entry name" value="GEMIN4"/>
</dbReference>
<evidence type="ECO:0000313" key="1">
    <source>
        <dbReference type="Ensembl" id="ENSLLEP00000041093.1"/>
    </source>
</evidence>
<organism evidence="1 2">
    <name type="scientific">Leptobrachium leishanense</name>
    <name type="common">Leishan spiny toad</name>
    <dbReference type="NCBI Taxonomy" id="445787"/>
    <lineage>
        <taxon>Eukaryota</taxon>
        <taxon>Metazoa</taxon>
        <taxon>Chordata</taxon>
        <taxon>Craniata</taxon>
        <taxon>Vertebrata</taxon>
        <taxon>Euteleostomi</taxon>
        <taxon>Amphibia</taxon>
        <taxon>Batrachia</taxon>
        <taxon>Anura</taxon>
        <taxon>Pelobatoidea</taxon>
        <taxon>Megophryidae</taxon>
        <taxon>Leptobrachium</taxon>
    </lineage>
</organism>
<dbReference type="GO" id="GO:0000387">
    <property type="term" value="P:spliceosomal snRNP assembly"/>
    <property type="evidence" value="ECO:0007669"/>
    <property type="project" value="InterPro"/>
</dbReference>
<dbReference type="PANTHER" id="PTHR15571:SF2">
    <property type="entry name" value="GEM-ASSOCIATED PROTEIN 4"/>
    <property type="match status" value="1"/>
</dbReference>
<protein>
    <submittedName>
        <fullName evidence="1">Gem nuclear organelle associated protein 4</fullName>
    </submittedName>
</protein>
<dbReference type="GeneTree" id="ENSGT00390000012296"/>
<keyword evidence="2" id="KW-1185">Reference proteome</keyword>
<dbReference type="OrthoDB" id="9875414at2759"/>
<dbReference type="AlphaFoldDB" id="A0A8C5QQY4"/>
<dbReference type="Ensembl" id="ENSLLET00000042749.1">
    <property type="protein sequence ID" value="ENSLLEP00000041093.1"/>
    <property type="gene ID" value="ENSLLEG00000026148.1"/>
</dbReference>
<name>A0A8C5QQY4_9ANUR</name>
<sequence>MHVGLKAVNDLRRTRNMDFGSWNICEQTLVLQGAFLLAEKLVGPKTLLEAIKSDWLLIEKPVTDALKEISSGNGPQSDEWKKRTFALLWTKVLSCRPGLSMKSEEDIERKWKEDVFFPVGNLFPKINHTIFFELLKTTKSANIFADLLVALPTGFWIEEATLIVQHICEETSVEDVTFFLDLWWEIMKNNNQKDETTLLFSTVASSYLLQASNETSPSSKRFKPDPEYAPTPADSLLRVFLEGLRTIKQHIVHCKLKCYTVANLADVLCSSVIPEKTSESVPIWLYLEKLAAVVYFHSTTGKDHSLLDVIKEGERIVQSRSATSRFRLLRGAQHFGLDMLKDLLLQWNDELQNYMDDGKEIGYEIYRMADSLYSLHKMLIASENTETFPEEQRGSALELAQCISRLQEKTSNILLQSTLSDGEMIASIAMNIIDERLHRYEEVCSVFASETTWAFSGAWMNCFRKNKVYFRVPDLIVSLLETVLKVVSTQKSIDMKEIRRATDVILTLFTELSLTDKDKVLSRVLSLWGNEGLLHSLNAFTDNFQEELNLTFNQISQSTADYNASKAVSRVARLALLHPEAVINKACHFAVVNDGAHVFLGKILTSLPALKFKGTKSAENSVSLLTHCLINTCWGKLSSPKEESQFLSLLTYLMEPSETSDNTITTSLLQPEEVVRTFVLPYILDESAHVELCLRILHKAVCIPTTKEPFSRHWLVSCSPFPLLLSLCKLLNSYTKYWQPSDKPYCLTLGCKELIIDLLKLVCNAIIPEAEHAIETWNKSLFWLHRKMEHLDWVVCLRLQPIYGEHFKKEVPASLFEMCNLSENEWTPVDFPEYGLGTGLLAWLECCCISVEMKDHMLSLLSVNTQDPEEVNLFSKGFLVAMIQVLPWCCSTECKLLIQVVSELLKRQVLHVPYTLEYVQHMPLLNLRPFAYNLQFSILLLRGFQLLCSSSCSEWLSHEGHKHIAWLYSSCVSDMLDTVKQTLSRCNHQLQQEGKDTDYVQEVLFIYTQVFCHVLHIIAMMPDNTCEPLYILSLEILTLYGTLRPADTSTNSLLRRANEKHFLKSITENVSDDHHRATLMQKIGKI</sequence>
<dbReference type="GO" id="GO:0006364">
    <property type="term" value="P:rRNA processing"/>
    <property type="evidence" value="ECO:0007669"/>
    <property type="project" value="InterPro"/>
</dbReference>
<dbReference type="GO" id="GO:0032797">
    <property type="term" value="C:SMN complex"/>
    <property type="evidence" value="ECO:0007669"/>
    <property type="project" value="InterPro"/>
</dbReference>
<dbReference type="PANTHER" id="PTHR15571">
    <property type="entry name" value="GEM-ASSOCIATED PROTEIN 4"/>
    <property type="match status" value="1"/>
</dbReference>
<reference evidence="1" key="1">
    <citation type="submission" date="2025-08" db="UniProtKB">
        <authorList>
            <consortium name="Ensembl"/>
        </authorList>
    </citation>
    <scope>IDENTIFICATION</scope>
</reference>
<proteinExistence type="predicted"/>
<accession>A0A8C5QQY4</accession>
<gene>
    <name evidence="1" type="primary">GEMIN4</name>
</gene>